<feature type="domain" description="SusD-like N-terminal" evidence="7">
    <location>
        <begin position="106"/>
        <end position="245"/>
    </location>
</feature>
<comment type="subcellular location">
    <subcellularLocation>
        <location evidence="1">Cell outer membrane</location>
    </subcellularLocation>
</comment>
<evidence type="ECO:0000313" key="8">
    <source>
        <dbReference type="EMBL" id="KJF42204.1"/>
    </source>
</evidence>
<dbReference type="OrthoDB" id="1100079at2"/>
<proteinExistence type="inferred from homology"/>
<evidence type="ECO:0000313" key="9">
    <source>
        <dbReference type="Proteomes" id="UP000032544"/>
    </source>
</evidence>
<dbReference type="Proteomes" id="UP000032544">
    <property type="component" value="Unassembled WGS sequence"/>
</dbReference>
<dbReference type="Pfam" id="PF14322">
    <property type="entry name" value="SusD-like_3"/>
    <property type="match status" value="1"/>
</dbReference>
<evidence type="ECO:0000256" key="1">
    <source>
        <dbReference type="ARBA" id="ARBA00004442"/>
    </source>
</evidence>
<dbReference type="PATRIC" id="fig|1544798.3.peg.4302"/>
<keyword evidence="5" id="KW-0998">Cell outer membrane</keyword>
<dbReference type="Gene3D" id="1.25.40.390">
    <property type="match status" value="1"/>
</dbReference>
<sequence length="505" mass="56392">MKSIMKRIYILSLIAVLFLGITGCGDDFLEVQPTQFLSAEQVAEAAENNPDVIAGSVAGIYTLMFNTGTGGTTGHDDFGQKGYDIFSDFLSSDMALSISTYGWYRRTCELTETVDYTNNTNYMPWRYYYRLIRSANTVIATLGGNDVTPENEENQHLMGQAKALRAYCYFYLTQFYALDYEPSKEILPIYTDPTQPNQPKSTTAEVFALMESDLTAAISLLETFTRDGKHQVNKYVAEGLLAYVYASMGTEKLAEAKSLTEDIINNGGFTLMDSTEVVYTGDASIGGFRDVNTPGWIWGVDITLDNGLDLVSWWGQMDLFTYSYQWAGDKKAIDQGLYDAIPADDVRKGQFYADAASSNYLIPLNKFYPANRTIGAQRNVETDYVYMRVAEMYLLHAEVSSKLGQEDAARTSLKALVSHRMADASYIDGLSGQALQDEIYLQTRIELWGEGKSYLAMKRNKATIVRGSNHLSLVGESIPYNDPRLTFEIPIEEIQNNPNLDSGNK</sequence>
<comment type="caution">
    <text evidence="8">The sequence shown here is derived from an EMBL/GenBank/DDBJ whole genome shotgun (WGS) entry which is preliminary data.</text>
</comment>
<dbReference type="GO" id="GO:0009279">
    <property type="term" value="C:cell outer membrane"/>
    <property type="evidence" value="ECO:0007669"/>
    <property type="project" value="UniProtKB-SubCell"/>
</dbReference>
<dbReference type="Pfam" id="PF07980">
    <property type="entry name" value="SusD_RagB"/>
    <property type="match status" value="1"/>
</dbReference>
<keyword evidence="3" id="KW-0732">Signal</keyword>
<evidence type="ECO:0000256" key="3">
    <source>
        <dbReference type="ARBA" id="ARBA00022729"/>
    </source>
</evidence>
<dbReference type="SUPFAM" id="SSF48452">
    <property type="entry name" value="TPR-like"/>
    <property type="match status" value="1"/>
</dbReference>
<evidence type="ECO:0000256" key="5">
    <source>
        <dbReference type="ARBA" id="ARBA00023237"/>
    </source>
</evidence>
<gene>
    <name evidence="8" type="ORF">LH29_20630</name>
</gene>
<keyword evidence="9" id="KW-1185">Reference proteome</keyword>
<dbReference type="AlphaFoldDB" id="A0A0D8J621"/>
<protein>
    <submittedName>
        <fullName evidence="8">Glycan metabolism protein RagB</fullName>
    </submittedName>
</protein>
<feature type="domain" description="RagB/SusD" evidence="6">
    <location>
        <begin position="354"/>
        <end position="462"/>
    </location>
</feature>
<dbReference type="InterPro" id="IPR033985">
    <property type="entry name" value="SusD-like_N"/>
</dbReference>
<reference evidence="8 9" key="1">
    <citation type="submission" date="2014-09" db="EMBL/GenBank/DDBJ databases">
        <title>Draft Genome Sequence of Draconibacterium sp. JN14CK-3.</title>
        <authorList>
            <person name="Dong C."/>
            <person name="Lai Q."/>
            <person name="Shao Z."/>
        </authorList>
    </citation>
    <scope>NUCLEOTIDE SEQUENCE [LARGE SCALE GENOMIC DNA]</scope>
    <source>
        <strain evidence="8 9">JN14CK-3</strain>
    </source>
</reference>
<dbReference type="InterPro" id="IPR012944">
    <property type="entry name" value="SusD_RagB_dom"/>
</dbReference>
<dbReference type="EMBL" id="JRHC01000006">
    <property type="protein sequence ID" value="KJF42204.1"/>
    <property type="molecule type" value="Genomic_DNA"/>
</dbReference>
<evidence type="ECO:0000259" key="6">
    <source>
        <dbReference type="Pfam" id="PF07980"/>
    </source>
</evidence>
<dbReference type="PROSITE" id="PS51257">
    <property type="entry name" value="PROKAR_LIPOPROTEIN"/>
    <property type="match status" value="1"/>
</dbReference>
<organism evidence="8 9">
    <name type="scientific">Draconibacterium sediminis</name>
    <dbReference type="NCBI Taxonomy" id="1544798"/>
    <lineage>
        <taxon>Bacteria</taxon>
        <taxon>Pseudomonadati</taxon>
        <taxon>Bacteroidota</taxon>
        <taxon>Bacteroidia</taxon>
        <taxon>Marinilabiliales</taxon>
        <taxon>Prolixibacteraceae</taxon>
        <taxon>Draconibacterium</taxon>
    </lineage>
</organism>
<comment type="similarity">
    <text evidence="2">Belongs to the SusD family.</text>
</comment>
<evidence type="ECO:0000259" key="7">
    <source>
        <dbReference type="Pfam" id="PF14322"/>
    </source>
</evidence>
<dbReference type="STRING" id="1544798.LH29_20630"/>
<dbReference type="InterPro" id="IPR011990">
    <property type="entry name" value="TPR-like_helical_dom_sf"/>
</dbReference>
<evidence type="ECO:0000256" key="4">
    <source>
        <dbReference type="ARBA" id="ARBA00023136"/>
    </source>
</evidence>
<name>A0A0D8J621_9BACT</name>
<keyword evidence="4" id="KW-0472">Membrane</keyword>
<evidence type="ECO:0000256" key="2">
    <source>
        <dbReference type="ARBA" id="ARBA00006275"/>
    </source>
</evidence>
<accession>A0A0D8J621</accession>